<evidence type="ECO:0000313" key="1">
    <source>
        <dbReference type="EMBL" id="KAI8569194.1"/>
    </source>
</evidence>
<protein>
    <submittedName>
        <fullName evidence="1">Uncharacterized protein</fullName>
    </submittedName>
</protein>
<comment type="caution">
    <text evidence="1">The sequence shown here is derived from an EMBL/GenBank/DDBJ whole genome shotgun (WGS) entry which is preliminary data.</text>
</comment>
<dbReference type="EMBL" id="CM046389">
    <property type="protein sequence ID" value="KAI8569194.1"/>
    <property type="molecule type" value="Genomic_DNA"/>
</dbReference>
<keyword evidence="2" id="KW-1185">Reference proteome</keyword>
<accession>A0ACC0PVK8</accession>
<evidence type="ECO:0000313" key="2">
    <source>
        <dbReference type="Proteomes" id="UP001062846"/>
    </source>
</evidence>
<proteinExistence type="predicted"/>
<reference evidence="1" key="1">
    <citation type="submission" date="2022-02" db="EMBL/GenBank/DDBJ databases">
        <title>Plant Genome Project.</title>
        <authorList>
            <person name="Zhang R.-G."/>
        </authorList>
    </citation>
    <scope>NUCLEOTIDE SEQUENCE</scope>
    <source>
        <strain evidence="1">AT1</strain>
    </source>
</reference>
<dbReference type="Proteomes" id="UP001062846">
    <property type="component" value="Chromosome 2"/>
</dbReference>
<name>A0ACC0PVK8_RHOML</name>
<sequence>MLLYSRCFFCYIQLAKQSQNTNYITLIKGTVDICKIPISTVRSWKQMLTQC</sequence>
<organism evidence="1 2">
    <name type="scientific">Rhododendron molle</name>
    <name type="common">Chinese azalea</name>
    <name type="synonym">Azalea mollis</name>
    <dbReference type="NCBI Taxonomy" id="49168"/>
    <lineage>
        <taxon>Eukaryota</taxon>
        <taxon>Viridiplantae</taxon>
        <taxon>Streptophyta</taxon>
        <taxon>Embryophyta</taxon>
        <taxon>Tracheophyta</taxon>
        <taxon>Spermatophyta</taxon>
        <taxon>Magnoliopsida</taxon>
        <taxon>eudicotyledons</taxon>
        <taxon>Gunneridae</taxon>
        <taxon>Pentapetalae</taxon>
        <taxon>asterids</taxon>
        <taxon>Ericales</taxon>
        <taxon>Ericaceae</taxon>
        <taxon>Ericoideae</taxon>
        <taxon>Rhodoreae</taxon>
        <taxon>Rhododendron</taxon>
    </lineage>
</organism>
<gene>
    <name evidence="1" type="ORF">RHMOL_Rhmol02G0259800</name>
</gene>